<keyword evidence="5" id="KW-1133">Transmembrane helix</keyword>
<name>A0A401PBR0_SCYTO</name>
<evidence type="ECO:0000313" key="7">
    <source>
        <dbReference type="EMBL" id="GCB70552.1"/>
    </source>
</evidence>
<evidence type="ECO:0000313" key="8">
    <source>
        <dbReference type="Proteomes" id="UP000288216"/>
    </source>
</evidence>
<feature type="compositionally biased region" description="Low complexity" evidence="4">
    <location>
        <begin position="115"/>
        <end position="132"/>
    </location>
</feature>
<feature type="transmembrane region" description="Helical" evidence="5">
    <location>
        <begin position="152"/>
        <end position="175"/>
    </location>
</feature>
<evidence type="ECO:0000256" key="2">
    <source>
        <dbReference type="ARBA" id="ARBA00022692"/>
    </source>
</evidence>
<dbReference type="GO" id="GO:0005886">
    <property type="term" value="C:plasma membrane"/>
    <property type="evidence" value="ECO:0007669"/>
    <property type="project" value="TreeGrafter"/>
</dbReference>
<dbReference type="CDD" id="cd05716">
    <property type="entry name" value="IgV_pIgR_like"/>
    <property type="match status" value="1"/>
</dbReference>
<dbReference type="Pfam" id="PF07686">
    <property type="entry name" value="V-set"/>
    <property type="match status" value="1"/>
</dbReference>
<evidence type="ECO:0000256" key="3">
    <source>
        <dbReference type="ARBA" id="ARBA00023136"/>
    </source>
</evidence>
<protein>
    <recommendedName>
        <fullName evidence="6">Immunoglobulin domain-containing protein</fullName>
    </recommendedName>
</protein>
<dbReference type="Gene3D" id="2.60.40.10">
    <property type="entry name" value="Immunoglobulins"/>
    <property type="match status" value="1"/>
</dbReference>
<evidence type="ECO:0000259" key="6">
    <source>
        <dbReference type="SMART" id="SM00409"/>
    </source>
</evidence>
<dbReference type="InterPro" id="IPR013106">
    <property type="entry name" value="Ig_V-set"/>
</dbReference>
<keyword evidence="8" id="KW-1185">Reference proteome</keyword>
<dbReference type="EMBL" id="BFAA01003334">
    <property type="protein sequence ID" value="GCB70552.1"/>
    <property type="molecule type" value="Genomic_DNA"/>
</dbReference>
<evidence type="ECO:0000256" key="1">
    <source>
        <dbReference type="ARBA" id="ARBA00004370"/>
    </source>
</evidence>
<comment type="caution">
    <text evidence="7">The sequence shown here is derived from an EMBL/GenBank/DDBJ whole genome shotgun (WGS) entry which is preliminary data.</text>
</comment>
<feature type="region of interest" description="Disordered" evidence="4">
    <location>
        <begin position="113"/>
        <end position="132"/>
    </location>
</feature>
<accession>A0A401PBR0</accession>
<dbReference type="SUPFAM" id="SSF48726">
    <property type="entry name" value="Immunoglobulin"/>
    <property type="match status" value="1"/>
</dbReference>
<proteinExistence type="predicted"/>
<dbReference type="SMART" id="SM00409">
    <property type="entry name" value="IG"/>
    <property type="match status" value="1"/>
</dbReference>
<dbReference type="OrthoDB" id="8920197at2759"/>
<dbReference type="OMA" id="MWQISAL"/>
<organism evidence="7 8">
    <name type="scientific">Scyliorhinus torazame</name>
    <name type="common">Cloudy catshark</name>
    <name type="synonym">Catulus torazame</name>
    <dbReference type="NCBI Taxonomy" id="75743"/>
    <lineage>
        <taxon>Eukaryota</taxon>
        <taxon>Metazoa</taxon>
        <taxon>Chordata</taxon>
        <taxon>Craniata</taxon>
        <taxon>Vertebrata</taxon>
        <taxon>Chondrichthyes</taxon>
        <taxon>Elasmobranchii</taxon>
        <taxon>Galeomorphii</taxon>
        <taxon>Galeoidea</taxon>
        <taxon>Carcharhiniformes</taxon>
        <taxon>Scyliorhinidae</taxon>
        <taxon>Scyliorhinus</taxon>
    </lineage>
</organism>
<dbReference type="AlphaFoldDB" id="A0A401PBR0"/>
<dbReference type="GO" id="GO:0004888">
    <property type="term" value="F:transmembrane signaling receptor activity"/>
    <property type="evidence" value="ECO:0007669"/>
    <property type="project" value="TreeGrafter"/>
</dbReference>
<dbReference type="InterPro" id="IPR003599">
    <property type="entry name" value="Ig_sub"/>
</dbReference>
<dbReference type="InterPro" id="IPR050671">
    <property type="entry name" value="CD300_family_receptors"/>
</dbReference>
<comment type="subcellular location">
    <subcellularLocation>
        <location evidence="1">Membrane</location>
    </subcellularLocation>
</comment>
<dbReference type="InterPro" id="IPR013783">
    <property type="entry name" value="Ig-like_fold"/>
</dbReference>
<dbReference type="InterPro" id="IPR036179">
    <property type="entry name" value="Ig-like_dom_sf"/>
</dbReference>
<evidence type="ECO:0000256" key="5">
    <source>
        <dbReference type="SAM" id="Phobius"/>
    </source>
</evidence>
<feature type="domain" description="Immunoglobulin" evidence="6">
    <location>
        <begin position="12"/>
        <end position="109"/>
    </location>
</feature>
<dbReference type="PANTHER" id="PTHR11860:SF111">
    <property type="entry name" value="IMMUNOGLOBULIN SUBTYPE DOMAIN-CONTAINING PROTEIN"/>
    <property type="match status" value="1"/>
</dbReference>
<dbReference type="PANTHER" id="PTHR11860">
    <property type="entry name" value="POLYMERIC-IMMUNOGLOBULIN RECEPTOR"/>
    <property type="match status" value="1"/>
</dbReference>
<dbReference type="Proteomes" id="UP000288216">
    <property type="component" value="Unassembled WGS sequence"/>
</dbReference>
<dbReference type="STRING" id="75743.A0A401PBR0"/>
<sequence>MPVSSLCQLTGPKKVSGELGGSVTVNCWYDLKYKDNVKQWCKGPYYITCSVVIPTGYPENGRVSLTDNKTQGIFSVTMDKLMESDVGRYWCVIQTGVFKYNEKVSVDIEFSEGQPQSSTMSPTTLTTESTKTPVTTALTASSTANFHNEEPWGVILPVVLVLFILLVIAAVILYVKLKQQKKNVTNEQNLSGVENSATACKFPKEVKEVTYSIVSVVPRPDLENTYLNLQDLKAQRTAKNEDSSETVEYSALHFDSI</sequence>
<evidence type="ECO:0000256" key="4">
    <source>
        <dbReference type="SAM" id="MobiDB-lite"/>
    </source>
</evidence>
<keyword evidence="2 5" id="KW-0812">Transmembrane</keyword>
<gene>
    <name evidence="7" type="ORF">scyTo_0008611</name>
</gene>
<reference evidence="7 8" key="1">
    <citation type="journal article" date="2018" name="Nat. Ecol. Evol.">
        <title>Shark genomes provide insights into elasmobranch evolution and the origin of vertebrates.</title>
        <authorList>
            <person name="Hara Y"/>
            <person name="Yamaguchi K"/>
            <person name="Onimaru K"/>
            <person name="Kadota M"/>
            <person name="Koyanagi M"/>
            <person name="Keeley SD"/>
            <person name="Tatsumi K"/>
            <person name="Tanaka K"/>
            <person name="Motone F"/>
            <person name="Kageyama Y"/>
            <person name="Nozu R"/>
            <person name="Adachi N"/>
            <person name="Nishimura O"/>
            <person name="Nakagawa R"/>
            <person name="Tanegashima C"/>
            <person name="Kiyatake I"/>
            <person name="Matsumoto R"/>
            <person name="Murakumo K"/>
            <person name="Nishida K"/>
            <person name="Terakita A"/>
            <person name="Kuratani S"/>
            <person name="Sato K"/>
            <person name="Hyodo S Kuraku.S."/>
        </authorList>
    </citation>
    <scope>NUCLEOTIDE SEQUENCE [LARGE SCALE GENOMIC DNA]</scope>
</reference>
<keyword evidence="3 5" id="KW-0472">Membrane</keyword>